<evidence type="ECO:0000313" key="1">
    <source>
        <dbReference type="EMBL" id="CAA9542413.1"/>
    </source>
</evidence>
<protein>
    <submittedName>
        <fullName evidence="1">Uncharacterized protein</fullName>
    </submittedName>
</protein>
<sequence>ERGRPGGQTRIGCQFRPLYSPSFEVLPNHRCPRQREEATMSDVL</sequence>
<feature type="non-terminal residue" evidence="1">
    <location>
        <position position="44"/>
    </location>
</feature>
<gene>
    <name evidence="1" type="ORF">AVDCRST_MAG73-2070</name>
</gene>
<dbReference type="EMBL" id="CADCWE010000130">
    <property type="protein sequence ID" value="CAA9542413.1"/>
    <property type="molecule type" value="Genomic_DNA"/>
</dbReference>
<organism evidence="1">
    <name type="scientific">uncultured Thermomicrobiales bacterium</name>
    <dbReference type="NCBI Taxonomy" id="1645740"/>
    <lineage>
        <taxon>Bacteria</taxon>
        <taxon>Pseudomonadati</taxon>
        <taxon>Thermomicrobiota</taxon>
        <taxon>Thermomicrobia</taxon>
        <taxon>Thermomicrobiales</taxon>
        <taxon>environmental samples</taxon>
    </lineage>
</organism>
<accession>A0A6J4U6T0</accession>
<dbReference type="AlphaFoldDB" id="A0A6J4U6T0"/>
<feature type="non-terminal residue" evidence="1">
    <location>
        <position position="1"/>
    </location>
</feature>
<name>A0A6J4U6T0_9BACT</name>
<proteinExistence type="predicted"/>
<reference evidence="1" key="1">
    <citation type="submission" date="2020-02" db="EMBL/GenBank/DDBJ databases">
        <authorList>
            <person name="Meier V. D."/>
        </authorList>
    </citation>
    <scope>NUCLEOTIDE SEQUENCE</scope>
    <source>
        <strain evidence="1">AVDCRST_MAG73</strain>
    </source>
</reference>